<protein>
    <recommendedName>
        <fullName evidence="3">Phosphate/phosphite/phosphonate ABC transporter substrate-binding protein</fullName>
    </recommendedName>
</protein>
<dbReference type="EMBL" id="RAZT01000004">
    <property type="protein sequence ID" value="RKN33974.1"/>
    <property type="molecule type" value="Genomic_DNA"/>
</dbReference>
<gene>
    <name evidence="1" type="ORF">D7044_09780</name>
</gene>
<dbReference type="RefSeq" id="WP_120688604.1">
    <property type="nucleotide sequence ID" value="NZ_RAZT01000004.1"/>
</dbReference>
<proteinExistence type="predicted"/>
<name>A0A3A9YGZ7_9ACTN</name>
<dbReference type="Gene3D" id="3.40.190.10">
    <property type="entry name" value="Periplasmic binding protein-like II"/>
    <property type="match status" value="2"/>
</dbReference>
<evidence type="ECO:0008006" key="3">
    <source>
        <dbReference type="Google" id="ProtNLM"/>
    </source>
</evidence>
<dbReference type="Proteomes" id="UP000275865">
    <property type="component" value="Unassembled WGS sequence"/>
</dbReference>
<dbReference type="AlphaFoldDB" id="A0A3A9YGZ7"/>
<reference evidence="1 2" key="1">
    <citation type="submission" date="2018-09" db="EMBL/GenBank/DDBJ databases">
        <title>Micromonospora sp. nov. MS1-9, isolated from a root of Musa sp.</title>
        <authorList>
            <person name="Kuncharoen N."/>
            <person name="Kudo T."/>
            <person name="Ohkuma M."/>
            <person name="Yuki M."/>
            <person name="Tanasupawat S."/>
        </authorList>
    </citation>
    <scope>NUCLEOTIDE SEQUENCE [LARGE SCALE GENOMIC DNA]</scope>
    <source>
        <strain evidence="1 2">MS1-9</strain>
    </source>
</reference>
<accession>A0A3A9YGZ7</accession>
<comment type="caution">
    <text evidence="1">The sequence shown here is derived from an EMBL/GenBank/DDBJ whole genome shotgun (WGS) entry which is preliminary data.</text>
</comment>
<evidence type="ECO:0000313" key="1">
    <source>
        <dbReference type="EMBL" id="RKN33974.1"/>
    </source>
</evidence>
<sequence>MRHTLLLGAVAYDPKVVTIWTGFRSWFRDRGLDLDYVLYSQYERQVEELLAGRIDLAWNSPLAWLRAQRLARAQDATVRPIAMRDTDRDLTSVVVVRADSAHQTLSDLRGRTVATGAVDSPQATLLPLALLRAAGLDPKVDIEVLRFDVGVGLHGDHVGGERDAAQALRAGRADAACLLDANLLLFGREGTLPAGSVRVLAQTAPYDHCNLTAGPAADPALVDHFGKLLLGMSYADDSARPLLDLEGLKQWLPGRTDRYAALDRAVTETDFYDPRGALGAADYRP</sequence>
<dbReference type="PANTHER" id="PTHR35841">
    <property type="entry name" value="PHOSPHONATES-BINDING PERIPLASMIC PROTEIN"/>
    <property type="match status" value="1"/>
</dbReference>
<dbReference type="SUPFAM" id="SSF53850">
    <property type="entry name" value="Periplasmic binding protein-like II"/>
    <property type="match status" value="1"/>
</dbReference>
<dbReference type="Pfam" id="PF12974">
    <property type="entry name" value="Phosphonate-bd"/>
    <property type="match status" value="1"/>
</dbReference>
<organism evidence="1 2">
    <name type="scientific">Micromonospora musae</name>
    <dbReference type="NCBI Taxonomy" id="1894970"/>
    <lineage>
        <taxon>Bacteria</taxon>
        <taxon>Bacillati</taxon>
        <taxon>Actinomycetota</taxon>
        <taxon>Actinomycetes</taxon>
        <taxon>Micromonosporales</taxon>
        <taxon>Micromonosporaceae</taxon>
        <taxon>Micromonospora</taxon>
    </lineage>
</organism>
<dbReference type="PANTHER" id="PTHR35841:SF1">
    <property type="entry name" value="PHOSPHONATES-BINDING PERIPLASMIC PROTEIN"/>
    <property type="match status" value="1"/>
</dbReference>
<evidence type="ECO:0000313" key="2">
    <source>
        <dbReference type="Proteomes" id="UP000275865"/>
    </source>
</evidence>